<evidence type="ECO:0000313" key="2">
    <source>
        <dbReference type="Proteomes" id="UP001549251"/>
    </source>
</evidence>
<dbReference type="SUPFAM" id="SSF53756">
    <property type="entry name" value="UDP-Glycosyltransferase/glycogen phosphorylase"/>
    <property type="match status" value="1"/>
</dbReference>
<proteinExistence type="predicted"/>
<gene>
    <name evidence="1" type="ORF">ABIE04_003203</name>
</gene>
<dbReference type="EMBL" id="JBEPSD010000003">
    <property type="protein sequence ID" value="MET4570824.1"/>
    <property type="molecule type" value="Genomic_DNA"/>
</dbReference>
<sequence>MIAFHFPPAAMGSGHLRTLGFARHLPAFGWDPVVLSARALAYPRTAPIAAQLIPEGCVTHRALAFDARRHFGIGGKYPGFLAQPDRWSSWWPAAVVQGMRLIRRHQVCAIWSTYPIMTAHCIARTLSRITMLPWVADFRDPVASSVEAENPYAVASQQRWERRVLRDASRVVVTTPGALRAFAGSYPAAHAEGRLAVIENGYDEIAFNGLPEPPSQPGRPLVLVHSGLLYTDGRNPAPFFAALARLQANGTLGAADVHVVLRASGSEAMYTREIERLGLGEMVTLAPPASNREALEEQARADALLLFQGPRFDRQIPAKLYEYLRIGRPIFALVGEHGDTAAVLRSTDSAEPVPIDDVDAIATRLPAFVRAVREGRAPVARRQAVMGYARSAGAARLAGMLDGAAATPENMFRESTDVTPSQP</sequence>
<evidence type="ECO:0000313" key="1">
    <source>
        <dbReference type="EMBL" id="MET4570824.1"/>
    </source>
</evidence>
<dbReference type="Proteomes" id="UP001549251">
    <property type="component" value="Unassembled WGS sequence"/>
</dbReference>
<evidence type="ECO:0008006" key="3">
    <source>
        <dbReference type="Google" id="ProtNLM"/>
    </source>
</evidence>
<protein>
    <recommendedName>
        <fullName evidence="3">Glycosyltransferase subfamily 4-like N-terminal domain-containing protein</fullName>
    </recommendedName>
</protein>
<keyword evidence="2" id="KW-1185">Reference proteome</keyword>
<dbReference type="Gene3D" id="3.40.50.2000">
    <property type="entry name" value="Glycogen Phosphorylase B"/>
    <property type="match status" value="2"/>
</dbReference>
<name>A0ABV2Q0J3_9GAMM</name>
<comment type="caution">
    <text evidence="1">The sequence shown here is derived from an EMBL/GenBank/DDBJ whole genome shotgun (WGS) entry which is preliminary data.</text>
</comment>
<organism evidence="1 2">
    <name type="scientific">Rhodanobacter soli</name>
    <dbReference type="NCBI Taxonomy" id="590609"/>
    <lineage>
        <taxon>Bacteria</taxon>
        <taxon>Pseudomonadati</taxon>
        <taxon>Pseudomonadota</taxon>
        <taxon>Gammaproteobacteria</taxon>
        <taxon>Lysobacterales</taxon>
        <taxon>Rhodanobacteraceae</taxon>
        <taxon>Rhodanobacter</taxon>
    </lineage>
</organism>
<dbReference type="RefSeq" id="WP_354552426.1">
    <property type="nucleotide sequence ID" value="NZ_JBEPSD010000003.1"/>
</dbReference>
<accession>A0ABV2Q0J3</accession>
<reference evidence="1 2" key="1">
    <citation type="submission" date="2024-06" db="EMBL/GenBank/DDBJ databases">
        <title>Sorghum-associated microbial communities from plants grown in Nebraska, USA.</title>
        <authorList>
            <person name="Schachtman D."/>
        </authorList>
    </citation>
    <scope>NUCLEOTIDE SEQUENCE [LARGE SCALE GENOMIC DNA]</scope>
    <source>
        <strain evidence="1 2">1757</strain>
    </source>
</reference>